<dbReference type="Proteomes" id="UP000002207">
    <property type="component" value="Chromosome"/>
</dbReference>
<proteinExistence type="predicted"/>
<evidence type="ECO:0000259" key="1">
    <source>
        <dbReference type="PROSITE" id="PS50943"/>
    </source>
</evidence>
<dbReference type="CDD" id="cd00093">
    <property type="entry name" value="HTH_XRE"/>
    <property type="match status" value="1"/>
</dbReference>
<dbReference type="SMART" id="SM00530">
    <property type="entry name" value="HTH_XRE"/>
    <property type="match status" value="1"/>
</dbReference>
<dbReference type="eggNOG" id="COG1396">
    <property type="taxonomic scope" value="Bacteria"/>
</dbReference>
<dbReference type="EMBL" id="CP001472">
    <property type="protein sequence ID" value="ACO31839.1"/>
    <property type="molecule type" value="Genomic_DNA"/>
</dbReference>
<feature type="domain" description="HTH cro/C1-type" evidence="1">
    <location>
        <begin position="20"/>
        <end position="72"/>
    </location>
</feature>
<protein>
    <submittedName>
        <fullName evidence="2">Transcriptional regulator</fullName>
    </submittedName>
</protein>
<dbReference type="GO" id="GO:0003677">
    <property type="term" value="F:DNA binding"/>
    <property type="evidence" value="ECO:0007669"/>
    <property type="project" value="InterPro"/>
</dbReference>
<dbReference type="SUPFAM" id="SSF47413">
    <property type="entry name" value="lambda repressor-like DNA-binding domains"/>
    <property type="match status" value="1"/>
</dbReference>
<dbReference type="InterPro" id="IPR010982">
    <property type="entry name" value="Lambda_DNA-bd_dom_sf"/>
</dbReference>
<dbReference type="Pfam" id="PF01381">
    <property type="entry name" value="HTH_3"/>
    <property type="match status" value="1"/>
</dbReference>
<dbReference type="KEGG" id="aca:ACP_1547"/>
<keyword evidence="3" id="KW-1185">Reference proteome</keyword>
<dbReference type="AlphaFoldDB" id="C1F6P0"/>
<dbReference type="Gene3D" id="1.10.260.40">
    <property type="entry name" value="lambda repressor-like DNA-binding domains"/>
    <property type="match status" value="1"/>
</dbReference>
<dbReference type="OrthoDB" id="129830at2"/>
<dbReference type="STRING" id="240015.ACP_1547"/>
<accession>C1F6P0</accession>
<evidence type="ECO:0000313" key="3">
    <source>
        <dbReference type="Proteomes" id="UP000002207"/>
    </source>
</evidence>
<reference evidence="2 3" key="1">
    <citation type="journal article" date="2009" name="Appl. Environ. Microbiol.">
        <title>Three genomes from the phylum Acidobacteria provide insight into the lifestyles of these microorganisms in soils.</title>
        <authorList>
            <person name="Ward N.L."/>
            <person name="Challacombe J.F."/>
            <person name="Janssen P.H."/>
            <person name="Henrissat B."/>
            <person name="Coutinho P.M."/>
            <person name="Wu M."/>
            <person name="Xie G."/>
            <person name="Haft D.H."/>
            <person name="Sait M."/>
            <person name="Badger J."/>
            <person name="Barabote R.D."/>
            <person name="Bradley B."/>
            <person name="Brettin T.S."/>
            <person name="Brinkac L.M."/>
            <person name="Bruce D."/>
            <person name="Creasy T."/>
            <person name="Daugherty S.C."/>
            <person name="Davidsen T.M."/>
            <person name="DeBoy R.T."/>
            <person name="Detter J.C."/>
            <person name="Dodson R.J."/>
            <person name="Durkin A.S."/>
            <person name="Ganapathy A."/>
            <person name="Gwinn-Giglio M."/>
            <person name="Han C.S."/>
            <person name="Khouri H."/>
            <person name="Kiss H."/>
            <person name="Kothari S.P."/>
            <person name="Madupu R."/>
            <person name="Nelson K.E."/>
            <person name="Nelson W.C."/>
            <person name="Paulsen I."/>
            <person name="Penn K."/>
            <person name="Ren Q."/>
            <person name="Rosovitz M.J."/>
            <person name="Selengut J.D."/>
            <person name="Shrivastava S."/>
            <person name="Sullivan S.A."/>
            <person name="Tapia R."/>
            <person name="Thompson L.S."/>
            <person name="Watkins K.L."/>
            <person name="Yang Q."/>
            <person name="Yu C."/>
            <person name="Zafar N."/>
            <person name="Zhou L."/>
            <person name="Kuske C.R."/>
        </authorList>
    </citation>
    <scope>NUCLEOTIDE SEQUENCE [LARGE SCALE GENOMIC DNA]</scope>
    <source>
        <strain evidence="3">ATCC 51196 / DSM 11244 / BCRC 80197 / JCM 7670 / NBRC 15755 / NCIMB 13165 / 161</strain>
    </source>
</reference>
<dbReference type="InParanoid" id="C1F6P0"/>
<name>C1F6P0_ACIC5</name>
<evidence type="ECO:0000313" key="2">
    <source>
        <dbReference type="EMBL" id="ACO31839.1"/>
    </source>
</evidence>
<sequence>MLTLVARQEGNIRQRVAGRFKARRLAMNLPQQELARRSGVPLSTLKRFEREGLISLDALLSLATVLDCLEDFERLAASPMPTGAAVSLDALLKARKPRQRATGKREGRHAV</sequence>
<organism evidence="2 3">
    <name type="scientific">Acidobacterium capsulatum (strain ATCC 51196 / DSM 11244 / BCRC 80197 / JCM 7670 / NBRC 15755 / NCIMB 13165 / 161)</name>
    <dbReference type="NCBI Taxonomy" id="240015"/>
    <lineage>
        <taxon>Bacteria</taxon>
        <taxon>Pseudomonadati</taxon>
        <taxon>Acidobacteriota</taxon>
        <taxon>Terriglobia</taxon>
        <taxon>Terriglobales</taxon>
        <taxon>Acidobacteriaceae</taxon>
        <taxon>Acidobacterium</taxon>
    </lineage>
</organism>
<dbReference type="PROSITE" id="PS50943">
    <property type="entry name" value="HTH_CROC1"/>
    <property type="match status" value="1"/>
</dbReference>
<dbReference type="HOGENOM" id="CLU_153788_4_2_0"/>
<gene>
    <name evidence="2" type="ordered locus">ACP_1547</name>
</gene>
<dbReference type="InterPro" id="IPR001387">
    <property type="entry name" value="Cro/C1-type_HTH"/>
</dbReference>